<evidence type="ECO:0000256" key="8">
    <source>
        <dbReference type="ARBA" id="ARBA00022692"/>
    </source>
</evidence>
<comment type="caution">
    <text evidence="24">The sequence shown here is derived from an EMBL/GenBank/DDBJ whole genome shotgun (WGS) entry which is preliminary data.</text>
</comment>
<evidence type="ECO:0000256" key="13">
    <source>
        <dbReference type="ARBA" id="ARBA00023027"/>
    </source>
</evidence>
<evidence type="ECO:0000256" key="10">
    <source>
        <dbReference type="ARBA" id="ARBA00022857"/>
    </source>
</evidence>
<comment type="similarity">
    <text evidence="2">Belongs to the ADP-ribosyl cyclase family.</text>
</comment>
<dbReference type="Proteomes" id="UP001176940">
    <property type="component" value="Unassembled WGS sequence"/>
</dbReference>
<protein>
    <recommendedName>
        <fullName evidence="6">ADP-ribosyl cyclase/cyclic ADP-ribose hydrolase 1</fullName>
        <ecNumber evidence="5">2.4.99.20</ecNumber>
        <ecNumber evidence="4">3.2.2.6</ecNumber>
    </recommendedName>
    <alternativeName>
        <fullName evidence="21">2'-phospho-ADP-ribosyl cyclase</fullName>
    </alternativeName>
    <alternativeName>
        <fullName evidence="19">2'-phospho-ADP-ribosyl cyclase/2'-phospho-cyclic-ADP-ribose transferase</fullName>
    </alternativeName>
    <alternativeName>
        <fullName evidence="17">2'-phospho-cyclic-ADP-ribose transferase</fullName>
    </alternativeName>
    <alternativeName>
        <fullName evidence="20">ADP-ribosyl cyclase 1</fullName>
    </alternativeName>
    <alternativeName>
        <fullName evidence="18">Cyclic ADP-ribose hydrolase 1</fullName>
    </alternativeName>
</protein>
<comment type="subcellular location">
    <subcellularLocation>
        <location evidence="1">Membrane</location>
        <topology evidence="1">Single-pass type II membrane protein</topology>
    </subcellularLocation>
</comment>
<evidence type="ECO:0000256" key="19">
    <source>
        <dbReference type="ARBA" id="ARBA00030418"/>
    </source>
</evidence>
<feature type="signal peptide" evidence="23">
    <location>
        <begin position="1"/>
        <end position="34"/>
    </location>
</feature>
<evidence type="ECO:0000256" key="15">
    <source>
        <dbReference type="ARBA" id="ARBA00023157"/>
    </source>
</evidence>
<comment type="catalytic activity">
    <reaction evidence="22">
        <text>NAD(+) + H2O = ADP-D-ribose + nicotinamide + H(+)</text>
        <dbReference type="Rhea" id="RHEA:16301"/>
        <dbReference type="ChEBI" id="CHEBI:15377"/>
        <dbReference type="ChEBI" id="CHEBI:15378"/>
        <dbReference type="ChEBI" id="CHEBI:17154"/>
        <dbReference type="ChEBI" id="CHEBI:57540"/>
        <dbReference type="ChEBI" id="CHEBI:57967"/>
        <dbReference type="EC" id="3.2.2.6"/>
    </reaction>
</comment>
<evidence type="ECO:0000256" key="3">
    <source>
        <dbReference type="ARBA" id="ARBA00011738"/>
    </source>
</evidence>
<evidence type="ECO:0000256" key="4">
    <source>
        <dbReference type="ARBA" id="ARBA00011982"/>
    </source>
</evidence>
<keyword evidence="9" id="KW-0378">Hydrolase</keyword>
<evidence type="ECO:0000256" key="17">
    <source>
        <dbReference type="ARBA" id="ARBA00029787"/>
    </source>
</evidence>
<keyword evidence="23" id="KW-0732">Signal</keyword>
<keyword evidence="25" id="KW-1185">Reference proteome</keyword>
<keyword evidence="11" id="KW-0735">Signal-anchor</keyword>
<keyword evidence="15" id="KW-1015">Disulfide bond</keyword>
<keyword evidence="13" id="KW-0520">NAD</keyword>
<evidence type="ECO:0000256" key="21">
    <source>
        <dbReference type="ARBA" id="ARBA00031840"/>
    </source>
</evidence>
<dbReference type="Gene3D" id="1.20.82.10">
    <property type="entry name" value="ADP Ribosyl Cyclase, Chain A, domain 1"/>
    <property type="match status" value="1"/>
</dbReference>
<dbReference type="InterPro" id="IPR003193">
    <property type="entry name" value="ADP-ribosyl_cyclase"/>
</dbReference>
<evidence type="ECO:0000256" key="18">
    <source>
        <dbReference type="ARBA" id="ARBA00030272"/>
    </source>
</evidence>
<proteinExistence type="inferred from homology"/>
<evidence type="ECO:0000313" key="24">
    <source>
        <dbReference type="EMBL" id="CAJ0920129.1"/>
    </source>
</evidence>
<evidence type="ECO:0000256" key="5">
    <source>
        <dbReference type="ARBA" id="ARBA00012600"/>
    </source>
</evidence>
<evidence type="ECO:0000256" key="2">
    <source>
        <dbReference type="ARBA" id="ARBA00005406"/>
    </source>
</evidence>
<reference evidence="24" key="1">
    <citation type="submission" date="2023-07" db="EMBL/GenBank/DDBJ databases">
        <authorList>
            <person name="Stuckert A."/>
        </authorList>
    </citation>
    <scope>NUCLEOTIDE SEQUENCE</scope>
</reference>
<evidence type="ECO:0000256" key="6">
    <source>
        <dbReference type="ARBA" id="ARBA00015644"/>
    </source>
</evidence>
<dbReference type="Pfam" id="PF02267">
    <property type="entry name" value="Rib_hydrolayse"/>
    <property type="match status" value="1"/>
</dbReference>
<dbReference type="PANTHER" id="PTHR10912:SF5">
    <property type="entry name" value="ADP-RIBOSYL CYCLASE_CYCLIC ADP-RIBOSE HYDROLASE 1"/>
    <property type="match status" value="1"/>
</dbReference>
<feature type="chain" id="PRO_5045941016" description="ADP-ribosyl cyclase/cyclic ADP-ribose hydrolase 1" evidence="23">
    <location>
        <begin position="35"/>
        <end position="396"/>
    </location>
</feature>
<name>A0ABN9KTC9_9NEOB</name>
<keyword evidence="10" id="KW-0521">NADP</keyword>
<evidence type="ECO:0000313" key="25">
    <source>
        <dbReference type="Proteomes" id="UP001176940"/>
    </source>
</evidence>
<evidence type="ECO:0000256" key="1">
    <source>
        <dbReference type="ARBA" id="ARBA00004606"/>
    </source>
</evidence>
<evidence type="ECO:0000256" key="9">
    <source>
        <dbReference type="ARBA" id="ARBA00022801"/>
    </source>
</evidence>
<evidence type="ECO:0000256" key="7">
    <source>
        <dbReference type="ARBA" id="ARBA00022679"/>
    </source>
</evidence>
<keyword evidence="8" id="KW-0812">Transmembrane</keyword>
<dbReference type="EC" id="2.4.99.20" evidence="5"/>
<evidence type="ECO:0000256" key="23">
    <source>
        <dbReference type="SAM" id="SignalP"/>
    </source>
</evidence>
<dbReference type="SUPFAM" id="SSF52309">
    <property type="entry name" value="N-(deoxy)ribosyltransferase-like"/>
    <property type="match status" value="1"/>
</dbReference>
<keyword evidence="14" id="KW-0472">Membrane</keyword>
<evidence type="ECO:0000256" key="12">
    <source>
        <dbReference type="ARBA" id="ARBA00022989"/>
    </source>
</evidence>
<dbReference type="Gene3D" id="3.40.50.720">
    <property type="entry name" value="NAD(P)-binding Rossmann-like Domain"/>
    <property type="match status" value="1"/>
</dbReference>
<evidence type="ECO:0000256" key="16">
    <source>
        <dbReference type="ARBA" id="ARBA00023180"/>
    </source>
</evidence>
<gene>
    <name evidence="24" type="ORF">RIMI_LOCUS1200192</name>
</gene>
<comment type="subunit">
    <text evidence="3">Homodimer.</text>
</comment>
<evidence type="ECO:0000256" key="14">
    <source>
        <dbReference type="ARBA" id="ARBA00023136"/>
    </source>
</evidence>
<keyword evidence="12" id="KW-1133">Transmembrane helix</keyword>
<evidence type="ECO:0000256" key="11">
    <source>
        <dbReference type="ARBA" id="ARBA00022968"/>
    </source>
</evidence>
<evidence type="ECO:0000256" key="20">
    <source>
        <dbReference type="ARBA" id="ARBA00031355"/>
    </source>
</evidence>
<keyword evidence="7" id="KW-0808">Transferase</keyword>
<dbReference type="EMBL" id="CAUEEQ010001547">
    <property type="protein sequence ID" value="CAJ0920129.1"/>
    <property type="molecule type" value="Genomic_DNA"/>
</dbReference>
<evidence type="ECO:0000256" key="22">
    <source>
        <dbReference type="ARBA" id="ARBA00049238"/>
    </source>
</evidence>
<keyword evidence="16" id="KW-0325">Glycoprotein</keyword>
<dbReference type="EC" id="3.2.2.6" evidence="4"/>
<sequence>MSWHRASRPVTKHLWLRSLQALALTVLVLNIADAHAPGPQKNPSKKYNGAGTTTNLRNIVIGRCYHYMSLHPGIGDKNCSGIWQELVDAVQRKDPCKITEEDYKHLALVAAQTIPCNKTLLWSRTNELVHRYTKATENFITLEDTFLGFVFNGLMWCGKKIRPGMNFKFCPAWNECEHNSISSFWKMTSAAFAQASCGLVNVMLNGSADGDIARKKSILRTVEIPNMDPKTISEVRVWVIDDIQGEDKNSCNSKSLLELQHYIQEHKLKYSCIDNYRPVQALQCSESPDHAACNRCDYHLHHPALFLNHLHILHVEMKRRSCPLNLPSLIIIEQQILHFFNMKGVQKVCCNMVRSGIKDHVKDLDLVINLQICDAELLSVSARRSSDSLHSLHTKR</sequence>
<organism evidence="24 25">
    <name type="scientific">Ranitomeya imitator</name>
    <name type="common">mimic poison frog</name>
    <dbReference type="NCBI Taxonomy" id="111125"/>
    <lineage>
        <taxon>Eukaryota</taxon>
        <taxon>Metazoa</taxon>
        <taxon>Chordata</taxon>
        <taxon>Craniata</taxon>
        <taxon>Vertebrata</taxon>
        <taxon>Euteleostomi</taxon>
        <taxon>Amphibia</taxon>
        <taxon>Batrachia</taxon>
        <taxon>Anura</taxon>
        <taxon>Neobatrachia</taxon>
        <taxon>Hyloidea</taxon>
        <taxon>Dendrobatidae</taxon>
        <taxon>Dendrobatinae</taxon>
        <taxon>Ranitomeya</taxon>
    </lineage>
</organism>
<accession>A0ABN9KTC9</accession>
<dbReference type="CDD" id="cd04759">
    <property type="entry name" value="Rib_hydrolase"/>
    <property type="match status" value="1"/>
</dbReference>
<dbReference type="PANTHER" id="PTHR10912">
    <property type="entry name" value="ADP-RIBOSYL CYCLASE"/>
    <property type="match status" value="1"/>
</dbReference>